<reference evidence="5" key="1">
    <citation type="submission" date="2020-10" db="EMBL/GenBank/DDBJ databases">
        <title>Feather gene expression reveals the developmental basis of iridescence in African starlings.</title>
        <authorList>
            <person name="Rubenstein D.R."/>
        </authorList>
    </citation>
    <scope>NUCLEOTIDE SEQUENCE</scope>
    <source>
        <strain evidence="5">SS15</strain>
        <tissue evidence="5">Liver</tissue>
    </source>
</reference>
<feature type="non-terminal residue" evidence="5">
    <location>
        <position position="400"/>
    </location>
</feature>
<evidence type="ECO:0000256" key="2">
    <source>
        <dbReference type="ARBA" id="ARBA00022729"/>
    </source>
</evidence>
<reference evidence="6 7" key="2">
    <citation type="journal article" date="2021" name="J. Hered.">
        <title>Feather Gene Expression Elucidates the Developmental Basis of Plumage Iridescence in African Starlings.</title>
        <authorList>
            <person name="Rubenstein D.R."/>
            <person name="Corvelo A."/>
            <person name="MacManes M.D."/>
            <person name="Maia R."/>
            <person name="Narzisi G."/>
            <person name="Rousaki A."/>
            <person name="Vandenabeele P."/>
            <person name="Shawkey M.D."/>
            <person name="Solomon J."/>
        </authorList>
    </citation>
    <scope>NUCLEOTIDE SEQUENCE [LARGE SCALE GENOMIC DNA]</scope>
    <source>
        <strain evidence="6">SS15</strain>
    </source>
</reference>
<dbReference type="GO" id="GO:0038023">
    <property type="term" value="F:signaling receptor activity"/>
    <property type="evidence" value="ECO:0007669"/>
    <property type="project" value="TreeGrafter"/>
</dbReference>
<dbReference type="EMBL" id="JADDUC020000002">
    <property type="protein sequence ID" value="KAI1242358.1"/>
    <property type="molecule type" value="Genomic_DNA"/>
</dbReference>
<dbReference type="Pfam" id="PF03024">
    <property type="entry name" value="Folate_rec"/>
    <property type="match status" value="1"/>
</dbReference>
<evidence type="ECO:0000256" key="1">
    <source>
        <dbReference type="ARBA" id="ARBA00007932"/>
    </source>
</evidence>
<evidence type="ECO:0000313" key="7">
    <source>
        <dbReference type="Proteomes" id="UP000618051"/>
    </source>
</evidence>
<dbReference type="EMBL" id="JADDUC010000032">
    <property type="protein sequence ID" value="KAG0122949.1"/>
    <property type="molecule type" value="Genomic_DNA"/>
</dbReference>
<keyword evidence="7" id="KW-1185">Reference proteome</keyword>
<evidence type="ECO:0000259" key="4">
    <source>
        <dbReference type="Pfam" id="PF03024"/>
    </source>
</evidence>
<sequence length="400" mass="43570">GIRPPPTGGKEKQPQVDFGWCWPQPGARRMNPSCMQGWGGPAWSRVSSQNTAGCQGGVYRLLRALSAAQSAAFPRPVISGQGLCCAPTFEMSCACPTAPGAQLPPRAMAAVLALLLLVARPAATQDSLLNICMDAKHHKTEPGPEGQLYGQVRSSSTAPAPTGVTCCGVTRMEAGGALCPNMNSIIQCHPPMGTAPAAPVQCVLWKDNACCTANTSMEAHEDQSYLYNFNWDHCGAMPEKCKRHFIQDTCLYECSPNLGPWIDPADNSWRKERIRDVPLCKEDCDQWWEDCQDAVTCKVNWHKGWNWTTGTNQCPKGAMCQKFKFVFPTAAALCEQIWSGSYRYTSYHRGSGRCIQMWFDPAQGNPNVAVAQYYALGNAPPISPLSILLSLLPLTLLAPL</sequence>
<dbReference type="PANTHER" id="PTHR10517:SF14">
    <property type="entry name" value="FOLATE RECEPTOR 1-RELATED"/>
    <property type="match status" value="1"/>
</dbReference>
<dbReference type="OrthoDB" id="567542at2759"/>
<accession>A0A835NY28</accession>
<protein>
    <submittedName>
        <fullName evidence="6">Folate receptor alpha</fullName>
    </submittedName>
</protein>
<keyword evidence="2" id="KW-0732">Signal</keyword>
<dbReference type="Proteomes" id="UP000618051">
    <property type="component" value="Unassembled WGS sequence"/>
</dbReference>
<keyword evidence="3" id="KW-1015">Disulfide bond</keyword>
<keyword evidence="6" id="KW-0675">Receptor</keyword>
<dbReference type="AlphaFoldDB" id="A0A835NY28"/>
<feature type="domain" description="Folate receptor-like" evidence="4">
    <location>
        <begin position="200"/>
        <end position="356"/>
    </location>
</feature>
<dbReference type="InterPro" id="IPR018143">
    <property type="entry name" value="Folate_rcpt-like"/>
</dbReference>
<evidence type="ECO:0000313" key="6">
    <source>
        <dbReference type="EMBL" id="KAI1242358.1"/>
    </source>
</evidence>
<evidence type="ECO:0000313" key="5">
    <source>
        <dbReference type="EMBL" id="KAG0122949.1"/>
    </source>
</evidence>
<gene>
    <name evidence="6" type="ORF">IHE44_0005893</name>
    <name evidence="5" type="ORF">IHE44_008269</name>
</gene>
<name>A0A835NY28_9PASS</name>
<evidence type="ECO:0000256" key="3">
    <source>
        <dbReference type="ARBA" id="ARBA00023157"/>
    </source>
</evidence>
<comment type="similarity">
    <text evidence="1">Belongs to the folate receptor family.</text>
</comment>
<organism evidence="5">
    <name type="scientific">Lamprotornis superbus</name>
    <dbReference type="NCBI Taxonomy" id="245042"/>
    <lineage>
        <taxon>Eukaryota</taxon>
        <taxon>Metazoa</taxon>
        <taxon>Chordata</taxon>
        <taxon>Craniata</taxon>
        <taxon>Vertebrata</taxon>
        <taxon>Euteleostomi</taxon>
        <taxon>Archelosauria</taxon>
        <taxon>Archosauria</taxon>
        <taxon>Dinosauria</taxon>
        <taxon>Saurischia</taxon>
        <taxon>Theropoda</taxon>
        <taxon>Coelurosauria</taxon>
        <taxon>Aves</taxon>
        <taxon>Neognathae</taxon>
        <taxon>Neoaves</taxon>
        <taxon>Telluraves</taxon>
        <taxon>Australaves</taxon>
        <taxon>Passeriformes</taxon>
        <taxon>Sturnidae</taxon>
        <taxon>Lamprotornis</taxon>
    </lineage>
</organism>
<comment type="caution">
    <text evidence="5">The sequence shown here is derived from an EMBL/GenBank/DDBJ whole genome shotgun (WGS) entry which is preliminary data.</text>
</comment>
<dbReference type="PANTHER" id="PTHR10517">
    <property type="entry name" value="FOLATE RECEPTOR"/>
    <property type="match status" value="1"/>
</dbReference>
<dbReference type="InterPro" id="IPR004269">
    <property type="entry name" value="Folate_rcpt"/>
</dbReference>
<reference evidence="6" key="3">
    <citation type="submission" date="2022-01" db="EMBL/GenBank/DDBJ databases">
        <authorList>
            <person name="Rubenstein D.R."/>
        </authorList>
    </citation>
    <scope>NUCLEOTIDE SEQUENCE</scope>
    <source>
        <strain evidence="6">SS15</strain>
        <tissue evidence="6">Liver</tissue>
    </source>
</reference>
<proteinExistence type="inferred from homology"/>
<dbReference type="GO" id="GO:0009897">
    <property type="term" value="C:external side of plasma membrane"/>
    <property type="evidence" value="ECO:0007669"/>
    <property type="project" value="TreeGrafter"/>
</dbReference>